<accession>A0ABN9XRP9</accession>
<evidence type="ECO:0000313" key="1">
    <source>
        <dbReference type="EMBL" id="CAK0901044.1"/>
    </source>
</evidence>
<name>A0ABN9XRP9_9DINO</name>
<evidence type="ECO:0000313" key="2">
    <source>
        <dbReference type="Proteomes" id="UP001189429"/>
    </source>
</evidence>
<dbReference type="EMBL" id="CAUYUJ010020870">
    <property type="protein sequence ID" value="CAK0901044.1"/>
    <property type="molecule type" value="Genomic_DNA"/>
</dbReference>
<keyword evidence="2" id="KW-1185">Reference proteome</keyword>
<gene>
    <name evidence="1" type="ORF">PCOR1329_LOCUS78142</name>
</gene>
<protein>
    <submittedName>
        <fullName evidence="1">Uncharacterized protein</fullName>
    </submittedName>
</protein>
<proteinExistence type="predicted"/>
<sequence length="451" mass="46860">MMARGAAEESCPWRTSRDRRLARRRARDACERGLWRALHGRGDPPCRGAALAVLAEDVARRERLSRGVLASRVLGTKSVPGEVLIRNCSQHARDLPAKGAGLAQWRAAARGPRLGSGGPPTALAPDVLPDAGRWEVLHDDRLPFLATQARVERERSEGEGALGRGRSVWASLRDPPQPSGGIAAVASRAFGADGSIPIGQASADGEVFSAVGALDSGLSHASGCPSSAAAPSVLRADAPEFVPLAQKSSLCAEEAYHYPLKECFALPDGCPPFPRCTCGAMVFSGISDAALPPFVSLSGGGCQRHGCRGDAGGPGSSGICATPMTSTPSSASTRDCIHGAWCDSPTLYIPSSTGCKAAVWWLARMVIAERWLGCCSIFVERVPPPAALSSASGSGSSGADGGDPPERALPVLVWLETEGAFVDLTCRRAVSLFPRAGALGAVRRLLSDRGG</sequence>
<dbReference type="Proteomes" id="UP001189429">
    <property type="component" value="Unassembled WGS sequence"/>
</dbReference>
<reference evidence="1" key="1">
    <citation type="submission" date="2023-10" db="EMBL/GenBank/DDBJ databases">
        <authorList>
            <person name="Chen Y."/>
            <person name="Shah S."/>
            <person name="Dougan E. K."/>
            <person name="Thang M."/>
            <person name="Chan C."/>
        </authorList>
    </citation>
    <scope>NUCLEOTIDE SEQUENCE [LARGE SCALE GENOMIC DNA]</scope>
</reference>
<comment type="caution">
    <text evidence="1">The sequence shown here is derived from an EMBL/GenBank/DDBJ whole genome shotgun (WGS) entry which is preliminary data.</text>
</comment>
<organism evidence="1 2">
    <name type="scientific">Prorocentrum cordatum</name>
    <dbReference type="NCBI Taxonomy" id="2364126"/>
    <lineage>
        <taxon>Eukaryota</taxon>
        <taxon>Sar</taxon>
        <taxon>Alveolata</taxon>
        <taxon>Dinophyceae</taxon>
        <taxon>Prorocentrales</taxon>
        <taxon>Prorocentraceae</taxon>
        <taxon>Prorocentrum</taxon>
    </lineage>
</organism>